<evidence type="ECO:0000256" key="2">
    <source>
        <dbReference type="SAM" id="Phobius"/>
    </source>
</evidence>
<feature type="region of interest" description="Disordered" evidence="1">
    <location>
        <begin position="535"/>
        <end position="559"/>
    </location>
</feature>
<gene>
    <name evidence="3" type="ORF">L198_01531</name>
</gene>
<feature type="compositionally biased region" description="Basic and acidic residues" evidence="1">
    <location>
        <begin position="22"/>
        <end position="33"/>
    </location>
</feature>
<feature type="region of interest" description="Disordered" evidence="1">
    <location>
        <begin position="572"/>
        <end position="677"/>
    </location>
</feature>
<sequence>MHKADPWRREEGIGDPPSQPPDHCHAGPSRLRDAPYTPYAPTRRQPTVARHDGAKKPKTPKTLARREPRRRRPPHPASPLTLLPAFLLPFLHPVGAAPAPVPPPPVPTSRTGLHATKTVSGGSKATTPPLGALDRRVIYPENMETPTKLPTDVVFVDETALPYLLTQLEDGTWKKADGGWYLYGRKVAQPSGGAMLVDGDGDGTVTDSQTTQTAKPSYAVEQALPNGWGISSNRTSIYKVPLISVASVIMALLITALIIFYVFGRRKRHRKQKRAKERMRRKALAAAGLNESDINGSAAEAVFKEKLAEMEAKHKAKKKREGQMEFASGKVRGWNARLAAVRRRKGPRKGKGKGTTEVLEEENSDGEIARTIVEEPSPSAEADVPIVSPSRAPSPASSSHSTPPPVETPAPPNEAPFNPLTSPTPYFPPAYRPASVRSIPAASASAGHSHPSSSRALDEAGPTHVEKTQAPGYYPAPATEDGERALAVASRSDGKARVVDVDGYQAEVSGDDREESRRAHVATDDKWVLERLRMGASAPPAAQEADERGPSAPEVMLDEQGFEIPAVLDEDDYLYDQPSQPSTVFPAPPMLSRRLAQFHNLDGPSPSAPSAPPTESSPEIPSAPPALEGEIESSAPSAPPMEDEQVLPELDSAPSAPPPIEEGDEGHDLSPESSNSD</sequence>
<keyword evidence="4" id="KW-1185">Reference proteome</keyword>
<feature type="compositionally biased region" description="Basic and acidic residues" evidence="1">
    <location>
        <begin position="1"/>
        <end position="12"/>
    </location>
</feature>
<evidence type="ECO:0000256" key="1">
    <source>
        <dbReference type="SAM" id="MobiDB-lite"/>
    </source>
</evidence>
<feature type="compositionally biased region" description="Basic residues" evidence="1">
    <location>
        <begin position="340"/>
        <end position="352"/>
    </location>
</feature>
<feature type="transmembrane region" description="Helical" evidence="2">
    <location>
        <begin position="242"/>
        <end position="264"/>
    </location>
</feature>
<accession>A0A1E3JZS2</accession>
<feature type="compositionally biased region" description="Pro residues" evidence="1">
    <location>
        <begin position="402"/>
        <end position="414"/>
    </location>
</feature>
<organism evidence="3 4">
    <name type="scientific">Cryptococcus wingfieldii CBS 7118</name>
    <dbReference type="NCBI Taxonomy" id="1295528"/>
    <lineage>
        <taxon>Eukaryota</taxon>
        <taxon>Fungi</taxon>
        <taxon>Dikarya</taxon>
        <taxon>Basidiomycota</taxon>
        <taxon>Agaricomycotina</taxon>
        <taxon>Tremellomycetes</taxon>
        <taxon>Tremellales</taxon>
        <taxon>Cryptococcaceae</taxon>
        <taxon>Cryptococcus</taxon>
    </lineage>
</organism>
<dbReference type="OrthoDB" id="2575575at2759"/>
<feature type="compositionally biased region" description="Low complexity" evidence="1">
    <location>
        <begin position="438"/>
        <end position="455"/>
    </location>
</feature>
<protein>
    <submittedName>
        <fullName evidence="3">Uncharacterized protein</fullName>
    </submittedName>
</protein>
<keyword evidence="2" id="KW-0472">Membrane</keyword>
<proteinExistence type="predicted"/>
<feature type="region of interest" description="Disordered" evidence="1">
    <location>
        <begin position="337"/>
        <end position="482"/>
    </location>
</feature>
<dbReference type="AlphaFoldDB" id="A0A1E3JZS2"/>
<dbReference type="EMBL" id="AWGH01000003">
    <property type="protein sequence ID" value="ODO06299.1"/>
    <property type="molecule type" value="Genomic_DNA"/>
</dbReference>
<dbReference type="RefSeq" id="XP_019034399.1">
    <property type="nucleotide sequence ID" value="XM_019173694.1"/>
</dbReference>
<evidence type="ECO:0000313" key="3">
    <source>
        <dbReference type="EMBL" id="ODO06299.1"/>
    </source>
</evidence>
<evidence type="ECO:0000313" key="4">
    <source>
        <dbReference type="Proteomes" id="UP000094819"/>
    </source>
</evidence>
<feature type="region of interest" description="Disordered" evidence="1">
    <location>
        <begin position="1"/>
        <end position="79"/>
    </location>
</feature>
<keyword evidence="2" id="KW-0812">Transmembrane</keyword>
<feature type="region of interest" description="Disordered" evidence="1">
    <location>
        <begin position="99"/>
        <end position="129"/>
    </location>
</feature>
<comment type="caution">
    <text evidence="3">The sequence shown here is derived from an EMBL/GenBank/DDBJ whole genome shotgun (WGS) entry which is preliminary data.</text>
</comment>
<keyword evidence="2" id="KW-1133">Transmembrane helix</keyword>
<reference evidence="3 4" key="1">
    <citation type="submission" date="2016-06" db="EMBL/GenBank/DDBJ databases">
        <title>Evolution of pathogenesis and genome organization in the Tremellales.</title>
        <authorList>
            <person name="Cuomo C."/>
            <person name="Litvintseva A."/>
            <person name="Heitman J."/>
            <person name="Chen Y."/>
            <person name="Sun S."/>
            <person name="Springer D."/>
            <person name="Dromer F."/>
            <person name="Young S."/>
            <person name="Zeng Q."/>
            <person name="Chapman S."/>
            <person name="Gujja S."/>
            <person name="Saif S."/>
            <person name="Birren B."/>
        </authorList>
    </citation>
    <scope>NUCLEOTIDE SEQUENCE [LARGE SCALE GENOMIC DNA]</scope>
    <source>
        <strain evidence="3 4">CBS 7118</strain>
    </source>
</reference>
<feature type="compositionally biased region" description="Polar residues" evidence="1">
    <location>
        <begin position="117"/>
        <end position="126"/>
    </location>
</feature>
<dbReference type="Proteomes" id="UP000094819">
    <property type="component" value="Unassembled WGS sequence"/>
</dbReference>
<dbReference type="GeneID" id="30190744"/>
<name>A0A1E3JZS2_9TREE</name>
<feature type="compositionally biased region" description="Low complexity" evidence="1">
    <location>
        <begin position="385"/>
        <end position="401"/>
    </location>
</feature>